<dbReference type="OrthoDB" id="5190552at2"/>
<name>A0A1G7JA88_9ACTN</name>
<organism evidence="1 2">
    <name type="scientific">Blastococcus aurantiacus</name>
    <dbReference type="NCBI Taxonomy" id="1550231"/>
    <lineage>
        <taxon>Bacteria</taxon>
        <taxon>Bacillati</taxon>
        <taxon>Actinomycetota</taxon>
        <taxon>Actinomycetes</taxon>
        <taxon>Geodermatophilales</taxon>
        <taxon>Geodermatophilaceae</taxon>
        <taxon>Blastococcus</taxon>
    </lineage>
</organism>
<dbReference type="RefSeq" id="WP_143030340.1">
    <property type="nucleotide sequence ID" value="NZ_FNBT01000002.1"/>
</dbReference>
<evidence type="ECO:0000313" key="1">
    <source>
        <dbReference type="EMBL" id="SDF21882.1"/>
    </source>
</evidence>
<dbReference type="STRING" id="1550231.SAMN05660662_1392"/>
<evidence type="ECO:0000313" key="2">
    <source>
        <dbReference type="Proteomes" id="UP000199406"/>
    </source>
</evidence>
<dbReference type="Proteomes" id="UP000199406">
    <property type="component" value="Unassembled WGS sequence"/>
</dbReference>
<dbReference type="EMBL" id="FNBT01000002">
    <property type="protein sequence ID" value="SDF21882.1"/>
    <property type="molecule type" value="Genomic_DNA"/>
</dbReference>
<proteinExistence type="predicted"/>
<reference evidence="2" key="1">
    <citation type="submission" date="2016-10" db="EMBL/GenBank/DDBJ databases">
        <authorList>
            <person name="Varghese N."/>
            <person name="Submissions S."/>
        </authorList>
    </citation>
    <scope>NUCLEOTIDE SEQUENCE [LARGE SCALE GENOMIC DNA]</scope>
    <source>
        <strain evidence="2">DSM 44268</strain>
    </source>
</reference>
<dbReference type="AlphaFoldDB" id="A0A1G7JA88"/>
<keyword evidence="2" id="KW-1185">Reference proteome</keyword>
<protein>
    <submittedName>
        <fullName evidence="1">Uncharacterized protein</fullName>
    </submittedName>
</protein>
<accession>A0A1G7JA88</accession>
<sequence>MSGSRTAAGATADWRWSLLLPPNWVTLPVEAEAGRTAIRRLLDRQMAHLPRDRVAPVRRRMQAELRSLLSEARQAGATTLHAHLGLVRGVPVSATCAVSLVRGAADDPGLIAEVALLFGEGDDVVEADVRPVAGLPAVRRRRVGRRPVEGSAGALATTSLDWVVALPDGGGALVLSFGTVTAPVAEELVALFDVIAGSLVLEPGGS</sequence>
<gene>
    <name evidence="1" type="ORF">SAMN05660662_1392</name>
</gene>